<evidence type="ECO:0000313" key="2">
    <source>
        <dbReference type="EMBL" id="KAK2032534.1"/>
    </source>
</evidence>
<comment type="caution">
    <text evidence="2">The sequence shown here is derived from an EMBL/GenBank/DDBJ whole genome shotgun (WGS) entry which is preliminary data.</text>
</comment>
<feature type="region of interest" description="Disordered" evidence="1">
    <location>
        <begin position="90"/>
        <end position="129"/>
    </location>
</feature>
<protein>
    <submittedName>
        <fullName evidence="2">Uncharacterized protein</fullName>
    </submittedName>
</protein>
<dbReference type="Proteomes" id="UP001232148">
    <property type="component" value="Unassembled WGS sequence"/>
</dbReference>
<name>A0AAD9M467_9PEZI</name>
<gene>
    <name evidence="2" type="ORF">LX32DRAFT_661193</name>
</gene>
<accession>A0AAD9M467</accession>
<sequence length="247" mass="27508">MDLVKDGQQCLLFRHLLSKKEHNEREAGRSYKGEDAAATEPAHLMSSSRLAMGEITAPFSSSTGINCLQLLSILCILGFSFALAVPSAPHCHGSPTSPHKQHPHGTHHQEARGRPKQAPHEPPCGSTPTEAKAGNFIFEQHLGAWVHPTCAWQEIVDGFRKMNSDLKREVAATDVPKLQNGNSSVIYRTYPQAYNIHYLYCQQKFWRINDCVTLIAETLTDQGKQHQALTYLLLYHDCVPLTLTIVS</sequence>
<evidence type="ECO:0000256" key="1">
    <source>
        <dbReference type="SAM" id="MobiDB-lite"/>
    </source>
</evidence>
<organism evidence="2 3">
    <name type="scientific">Colletotrichum zoysiae</name>
    <dbReference type="NCBI Taxonomy" id="1216348"/>
    <lineage>
        <taxon>Eukaryota</taxon>
        <taxon>Fungi</taxon>
        <taxon>Dikarya</taxon>
        <taxon>Ascomycota</taxon>
        <taxon>Pezizomycotina</taxon>
        <taxon>Sordariomycetes</taxon>
        <taxon>Hypocreomycetidae</taxon>
        <taxon>Glomerellales</taxon>
        <taxon>Glomerellaceae</taxon>
        <taxon>Colletotrichum</taxon>
        <taxon>Colletotrichum graminicola species complex</taxon>
    </lineage>
</organism>
<dbReference type="EMBL" id="MU842830">
    <property type="protein sequence ID" value="KAK2032534.1"/>
    <property type="molecule type" value="Genomic_DNA"/>
</dbReference>
<keyword evidence="3" id="KW-1185">Reference proteome</keyword>
<reference evidence="2" key="1">
    <citation type="submission" date="2021-06" db="EMBL/GenBank/DDBJ databases">
        <title>Comparative genomics, transcriptomics and evolutionary studies reveal genomic signatures of adaptation to plant cell wall in hemibiotrophic fungi.</title>
        <authorList>
            <consortium name="DOE Joint Genome Institute"/>
            <person name="Baroncelli R."/>
            <person name="Diaz J.F."/>
            <person name="Benocci T."/>
            <person name="Peng M."/>
            <person name="Battaglia E."/>
            <person name="Haridas S."/>
            <person name="Andreopoulos W."/>
            <person name="Labutti K."/>
            <person name="Pangilinan J."/>
            <person name="Floch G.L."/>
            <person name="Makela M.R."/>
            <person name="Henrissat B."/>
            <person name="Grigoriev I.V."/>
            <person name="Crouch J.A."/>
            <person name="De Vries R.P."/>
            <person name="Sukno S.A."/>
            <person name="Thon M.R."/>
        </authorList>
    </citation>
    <scope>NUCLEOTIDE SEQUENCE</scope>
    <source>
        <strain evidence="2">MAFF235873</strain>
    </source>
</reference>
<proteinExistence type="predicted"/>
<dbReference type="AlphaFoldDB" id="A0AAD9M467"/>
<evidence type="ECO:0000313" key="3">
    <source>
        <dbReference type="Proteomes" id="UP001232148"/>
    </source>
</evidence>